<sequence length="41" mass="4527">SSWSSEEDSPPLVITESNVDVIPSTQTITDSYDDQEPTQPM</sequence>
<name>A0A821DZ55_9BILA</name>
<dbReference type="Proteomes" id="UP000663851">
    <property type="component" value="Unassembled WGS sequence"/>
</dbReference>
<dbReference type="AlphaFoldDB" id="A0A821DZ55"/>
<accession>A0A821DZ55</accession>
<organism evidence="1 2">
    <name type="scientific">Rotaria socialis</name>
    <dbReference type="NCBI Taxonomy" id="392032"/>
    <lineage>
        <taxon>Eukaryota</taxon>
        <taxon>Metazoa</taxon>
        <taxon>Spiralia</taxon>
        <taxon>Gnathifera</taxon>
        <taxon>Rotifera</taxon>
        <taxon>Eurotatoria</taxon>
        <taxon>Bdelloidea</taxon>
        <taxon>Philodinida</taxon>
        <taxon>Philodinidae</taxon>
        <taxon>Rotaria</taxon>
    </lineage>
</organism>
<dbReference type="EMBL" id="CAJOBO010017753">
    <property type="protein sequence ID" value="CAF4629105.1"/>
    <property type="molecule type" value="Genomic_DNA"/>
</dbReference>
<gene>
    <name evidence="1" type="ORF">HFQ381_LOCUS34624</name>
</gene>
<reference evidence="1" key="1">
    <citation type="submission" date="2021-02" db="EMBL/GenBank/DDBJ databases">
        <authorList>
            <person name="Nowell W R."/>
        </authorList>
    </citation>
    <scope>NUCLEOTIDE SEQUENCE</scope>
</reference>
<feature type="non-terminal residue" evidence="1">
    <location>
        <position position="1"/>
    </location>
</feature>
<feature type="non-terminal residue" evidence="1">
    <location>
        <position position="41"/>
    </location>
</feature>
<proteinExistence type="predicted"/>
<evidence type="ECO:0000313" key="2">
    <source>
        <dbReference type="Proteomes" id="UP000663851"/>
    </source>
</evidence>
<comment type="caution">
    <text evidence="1">The sequence shown here is derived from an EMBL/GenBank/DDBJ whole genome shotgun (WGS) entry which is preliminary data.</text>
</comment>
<evidence type="ECO:0000313" key="1">
    <source>
        <dbReference type="EMBL" id="CAF4629105.1"/>
    </source>
</evidence>
<protein>
    <submittedName>
        <fullName evidence="1">Uncharacterized protein</fullName>
    </submittedName>
</protein>